<name>X1UFP8_9ZZZZ</name>
<accession>X1UFP8</accession>
<dbReference type="EMBL" id="BARW01021039">
    <property type="protein sequence ID" value="GAI98690.1"/>
    <property type="molecule type" value="Genomic_DNA"/>
</dbReference>
<dbReference type="AlphaFoldDB" id="X1UFP8"/>
<proteinExistence type="predicted"/>
<dbReference type="SMART" id="SM00748">
    <property type="entry name" value="HEPN"/>
    <property type="match status" value="1"/>
</dbReference>
<dbReference type="InterPro" id="IPR007842">
    <property type="entry name" value="HEPN_dom"/>
</dbReference>
<protein>
    <recommendedName>
        <fullName evidence="1">HEPN domain-containing protein</fullName>
    </recommendedName>
</protein>
<sequence>MFDTEEYNRWMNEANNTFKSAIVDKENGFYNWCCFKCHQAAEFAIKALLYGLGSTPFGNSLTKMVNDLKNQKMNVSLILTSCKKLDLHYIPSRYPNAHPTGSPFEYHDEKIAGDALENAKKILDFVEENKK</sequence>
<feature type="domain" description="HEPN" evidence="1">
    <location>
        <begin position="11"/>
        <end position="122"/>
    </location>
</feature>
<comment type="caution">
    <text evidence="2">The sequence shown here is derived from an EMBL/GenBank/DDBJ whole genome shotgun (WGS) entry which is preliminary data.</text>
</comment>
<dbReference type="Pfam" id="PF05168">
    <property type="entry name" value="HEPN"/>
    <property type="match status" value="1"/>
</dbReference>
<organism evidence="2">
    <name type="scientific">marine sediment metagenome</name>
    <dbReference type="NCBI Taxonomy" id="412755"/>
    <lineage>
        <taxon>unclassified sequences</taxon>
        <taxon>metagenomes</taxon>
        <taxon>ecological metagenomes</taxon>
    </lineage>
</organism>
<dbReference type="PROSITE" id="PS50910">
    <property type="entry name" value="HEPN"/>
    <property type="match status" value="1"/>
</dbReference>
<dbReference type="Gene3D" id="1.20.120.330">
    <property type="entry name" value="Nucleotidyltransferases domain 2"/>
    <property type="match status" value="1"/>
</dbReference>
<evidence type="ECO:0000313" key="2">
    <source>
        <dbReference type="EMBL" id="GAI98690.1"/>
    </source>
</evidence>
<gene>
    <name evidence="2" type="ORF">S12H4_35427</name>
</gene>
<dbReference type="SUPFAM" id="SSF81593">
    <property type="entry name" value="Nucleotidyltransferase substrate binding subunit/domain"/>
    <property type="match status" value="1"/>
</dbReference>
<evidence type="ECO:0000259" key="1">
    <source>
        <dbReference type="PROSITE" id="PS50910"/>
    </source>
</evidence>
<reference evidence="2" key="1">
    <citation type="journal article" date="2014" name="Front. Microbiol.">
        <title>High frequency of phylogenetically diverse reductive dehalogenase-homologous genes in deep subseafloor sedimentary metagenomes.</title>
        <authorList>
            <person name="Kawai M."/>
            <person name="Futagami T."/>
            <person name="Toyoda A."/>
            <person name="Takaki Y."/>
            <person name="Nishi S."/>
            <person name="Hori S."/>
            <person name="Arai W."/>
            <person name="Tsubouchi T."/>
            <person name="Morono Y."/>
            <person name="Uchiyama I."/>
            <person name="Ito T."/>
            <person name="Fujiyama A."/>
            <person name="Inagaki F."/>
            <person name="Takami H."/>
        </authorList>
    </citation>
    <scope>NUCLEOTIDE SEQUENCE</scope>
    <source>
        <strain evidence="2">Expedition CK06-06</strain>
    </source>
</reference>